<dbReference type="InterPro" id="IPR019749">
    <property type="entry name" value="Band_41_domain"/>
</dbReference>
<keyword evidence="5" id="KW-0399">Innate immunity</keyword>
<dbReference type="GO" id="GO:0035556">
    <property type="term" value="P:intracellular signal transduction"/>
    <property type="evidence" value="ECO:0007669"/>
    <property type="project" value="InterPro"/>
</dbReference>
<evidence type="ECO:0000256" key="15">
    <source>
        <dbReference type="ARBA" id="ARBA00023137"/>
    </source>
</evidence>
<evidence type="ECO:0000256" key="1">
    <source>
        <dbReference type="ARBA" id="ARBA00004184"/>
    </source>
</evidence>
<feature type="domain" description="Protein kinase" evidence="25">
    <location>
        <begin position="833"/>
        <end position="1113"/>
    </location>
</feature>
<dbReference type="SMART" id="SM00295">
    <property type="entry name" value="B41"/>
    <property type="match status" value="1"/>
</dbReference>
<keyword evidence="13" id="KW-1064">Adaptive immunity</keyword>
<dbReference type="InterPro" id="IPR017441">
    <property type="entry name" value="Protein_kinase_ATP_BS"/>
</dbReference>
<comment type="catalytic activity">
    <reaction evidence="16 18 23">
        <text>L-tyrosyl-[protein] + ATP = O-phospho-L-tyrosyl-[protein] + ADP + H(+)</text>
        <dbReference type="Rhea" id="RHEA:10596"/>
        <dbReference type="Rhea" id="RHEA-COMP:10136"/>
        <dbReference type="Rhea" id="RHEA-COMP:20101"/>
        <dbReference type="ChEBI" id="CHEBI:15378"/>
        <dbReference type="ChEBI" id="CHEBI:30616"/>
        <dbReference type="ChEBI" id="CHEBI:46858"/>
        <dbReference type="ChEBI" id="CHEBI:61978"/>
        <dbReference type="ChEBI" id="CHEBI:456216"/>
        <dbReference type="EC" id="2.7.10.2"/>
    </reaction>
</comment>
<dbReference type="SUPFAM" id="SSF56112">
    <property type="entry name" value="Protein kinase-like (PK-like)"/>
    <property type="match status" value="2"/>
</dbReference>
<dbReference type="Gene3D" id="1.10.510.10">
    <property type="entry name" value="Transferase(Phosphotransferase) domain 1"/>
    <property type="match status" value="2"/>
</dbReference>
<keyword evidence="11" id="KW-0391">Immunity</keyword>
<organism evidence="27">
    <name type="scientific">Xenopus tropicalis</name>
    <name type="common">Western clawed frog</name>
    <name type="synonym">Silurana tropicalis</name>
    <dbReference type="NCBI Taxonomy" id="8364"/>
    <lineage>
        <taxon>Eukaryota</taxon>
        <taxon>Metazoa</taxon>
        <taxon>Chordata</taxon>
        <taxon>Craniata</taxon>
        <taxon>Vertebrata</taxon>
        <taxon>Euteleostomi</taxon>
        <taxon>Amphibia</taxon>
        <taxon>Batrachia</taxon>
        <taxon>Anura</taxon>
        <taxon>Pipoidea</taxon>
        <taxon>Pipidae</taxon>
        <taxon>Xenopodinae</taxon>
        <taxon>Xenopus</taxon>
        <taxon>Silurana</taxon>
    </lineage>
</organism>
<dbReference type="PANTHER" id="PTHR45807:SF3">
    <property type="entry name" value="TYROSINE-PROTEIN KINASE JAK3"/>
    <property type="match status" value="1"/>
</dbReference>
<dbReference type="SUPFAM" id="SSF55550">
    <property type="entry name" value="SH2 domain"/>
    <property type="match status" value="1"/>
</dbReference>
<dbReference type="GO" id="GO:0045087">
    <property type="term" value="P:innate immune response"/>
    <property type="evidence" value="ECO:0007669"/>
    <property type="project" value="UniProtKB-KW"/>
</dbReference>
<feature type="active site" description="Proton acceptor" evidence="19">
    <location>
        <position position="960"/>
    </location>
</feature>
<dbReference type="PRINTS" id="PR01823">
    <property type="entry name" value="JANUSKINASE"/>
</dbReference>
<dbReference type="CDD" id="cd14473">
    <property type="entry name" value="FERM_B-lobe"/>
    <property type="match status" value="1"/>
</dbReference>
<evidence type="ECO:0000256" key="13">
    <source>
        <dbReference type="ARBA" id="ARBA00023130"/>
    </source>
</evidence>
<dbReference type="GO" id="GO:0008284">
    <property type="term" value="P:positive regulation of cell population proliferation"/>
    <property type="evidence" value="ECO:0007669"/>
    <property type="project" value="UniProtKB-ARBA"/>
</dbReference>
<dbReference type="InterPro" id="IPR041155">
    <property type="entry name" value="FERM_F1"/>
</dbReference>
<gene>
    <name evidence="27" type="primary">jak3</name>
</gene>
<name>A0A6I8R020_XENTR</name>
<feature type="domain" description="SH2" evidence="24">
    <location>
        <begin position="389"/>
        <end position="488"/>
    </location>
</feature>
<keyword evidence="12 21" id="KW-0727">SH2 domain</keyword>
<dbReference type="AlphaFoldDB" id="A0A6I8R020"/>
<dbReference type="CDD" id="cd05081">
    <property type="entry name" value="PTKc_Jak3_rpt2"/>
    <property type="match status" value="1"/>
</dbReference>
<dbReference type="Pfam" id="PF18377">
    <property type="entry name" value="FERM_F2"/>
    <property type="match status" value="1"/>
</dbReference>
<dbReference type="InterPro" id="IPR000980">
    <property type="entry name" value="SH2"/>
</dbReference>
<dbReference type="Gene3D" id="3.30.505.10">
    <property type="entry name" value="SH2 domain"/>
    <property type="match status" value="1"/>
</dbReference>
<evidence type="ECO:0000256" key="9">
    <source>
        <dbReference type="ARBA" id="ARBA00022777"/>
    </source>
</evidence>
<keyword evidence="8 18" id="KW-0547">Nucleotide-binding</keyword>
<dbReference type="Gene3D" id="2.30.29.30">
    <property type="entry name" value="Pleckstrin-homology domain (PH domain)/Phosphotyrosine-binding domain (PTB)"/>
    <property type="match status" value="1"/>
</dbReference>
<dbReference type="GO" id="GO:0005524">
    <property type="term" value="F:ATP binding"/>
    <property type="evidence" value="ECO:0007669"/>
    <property type="project" value="UniProtKB-UniRule"/>
</dbReference>
<evidence type="ECO:0000256" key="2">
    <source>
        <dbReference type="ARBA" id="ARBA00004496"/>
    </source>
</evidence>
<dbReference type="Pfam" id="PF07714">
    <property type="entry name" value="PK_Tyr_Ser-Thr"/>
    <property type="match status" value="2"/>
</dbReference>
<reference evidence="27" key="1">
    <citation type="journal article" date="2010" name="Science">
        <title>The genome of the Western clawed frog Xenopus tropicalis.</title>
        <authorList>
            <person name="Hellsten U."/>
            <person name="Harland R.M."/>
            <person name="Gilchrist M.J."/>
            <person name="Hendrix D."/>
            <person name="Jurka J."/>
            <person name="Kapitonov V."/>
            <person name="Ovcharenko I."/>
            <person name="Putnam N.H."/>
            <person name="Shu S."/>
            <person name="Taher L."/>
            <person name="Blitz I.L."/>
            <person name="Blumberg B."/>
            <person name="Dichmann D.S."/>
            <person name="Dubchak I."/>
            <person name="Amaya E."/>
            <person name="Detter J.C."/>
            <person name="Fletcher R."/>
            <person name="Gerhard D.S."/>
            <person name="Goodstein D."/>
            <person name="Graves T."/>
            <person name="Grigoriev I.V."/>
            <person name="Grimwood J."/>
            <person name="Kawashima T."/>
            <person name="Lindquist E."/>
            <person name="Lucas S.M."/>
            <person name="Mead P.E."/>
            <person name="Mitros T."/>
            <person name="Ogino H."/>
            <person name="Ohta Y."/>
            <person name="Poliakov A.V."/>
            <person name="Pollet N."/>
            <person name="Robert J."/>
            <person name="Salamov A."/>
            <person name="Sater A.K."/>
            <person name="Schmutz J."/>
            <person name="Terry A."/>
            <person name="Vize P.D."/>
            <person name="Warren W.C."/>
            <person name="Wells D."/>
            <person name="Wills A."/>
            <person name="Wilson R.K."/>
            <person name="Zimmerman L.B."/>
            <person name="Zorn A.M."/>
            <person name="Grainger R."/>
            <person name="Grammer T."/>
            <person name="Khokha M.K."/>
            <person name="Richardson P.M."/>
            <person name="Rokhsar D.S."/>
        </authorList>
    </citation>
    <scope>NUCLEOTIDE SEQUENCE [LARGE SCALE GENOMIC DNA]</scope>
    <source>
        <strain evidence="27">Nigerian</strain>
    </source>
</reference>
<comment type="subunit">
    <text evidence="17">Interacts with STAM2 and MYO18A. Interacts with SHB. Interacts with CD69.</text>
</comment>
<dbReference type="SUPFAM" id="SSF50729">
    <property type="entry name" value="PH domain-like"/>
    <property type="match status" value="1"/>
</dbReference>
<evidence type="ECO:0000256" key="22">
    <source>
        <dbReference type="PROSITE-ProRule" id="PRU10141"/>
    </source>
</evidence>
<dbReference type="InterPro" id="IPR036860">
    <property type="entry name" value="SH2_dom_sf"/>
</dbReference>
<accession>A0A6I8R020</accession>
<dbReference type="Pfam" id="PF21990">
    <property type="entry name" value="SH2_1"/>
    <property type="match status" value="1"/>
</dbReference>
<dbReference type="CDD" id="cd13334">
    <property type="entry name" value="FERM_C_JAK3"/>
    <property type="match status" value="1"/>
</dbReference>
<feature type="domain" description="FERM" evidence="26">
    <location>
        <begin position="35"/>
        <end position="370"/>
    </location>
</feature>
<sequence>MGVLTLKARKLQMSGEESPLLWGSRSSSTSSTATGSLQLLLYHSSLSVNPPTESQLTFPGGQYSAEELCIAAAKSCGIQPVYHSLFALACPKLKTWYNPNYVFTVDSSTSHVLVYRIRFFFPHWIGVGGQKSSRCSLMKLPPDPLLSYPVIDYLFAQCRSDFLSDRMKLPTSLDMQDQCLTLAVLDMMRLTQENNKPPKQILSMISYKQCVPQSLRQAIQKLSFFSRKRLRSRVQHSLRKIRACTLTDPLIKLKYLVDLEKLDRNFGTETFQVQSPKGTGNNMILRVSGGGGISWMVPETELWQTFCDFPEIVDIRITQAKFDSAISEGRIVTVTKQDNKVLETQFPNLQEALSFVSLVDGYYRLTTDSHHYFCEEVASPRLRWNLENQCHGPITSEFAVGKLKKSGSVVGSFVLRCSPQDFDKFLLTVCVETSLGKDYRGCMIQKLNDMFSIAAVPRHFSSLWSLLEHYQHCTLSLGGVRTKLTTCCPPQPKEKSNLLILRDSCPQRVLLPGRERRNLQSLTFHKIHLKDITFMESLGKGSFTKIFRGLRTDEERDERCEVEVLLKVLDPTYGHYQESFLEAASIMNQISHKHHILVHGVCVGKQIIMIQEFVCHGALDLYLKRQQQKGPIAISWKLEVVRQLAYALCYLEDKQLVHGNISAKKILLSREGDKGNPPFIKLSDRGVSIKVLDEELLAERIPWLSPECVSDPNNLALESDRWSFGVTLWEIFNDGHVPLSAEDPSTKLQFYNDHKTLPSPHWIELASLEQQCMSYNPLLRPSFRSIMRELNNIIAFDYELLVDSKGQQVKGGLRVCDHAWELQDPTVYEERHLKYISVLGKGNFGSVELCRYDPLGDNTGELVAVKKLQHHTVEHVRDFQRESRILRSLHSDFIVKYKGICYSAGRRSFQLIMEYLPNGSLREYLPKNQNVLGPCHLLLYASQICKGMLYLGSQRYVHRDLASRNVLVESREHVKIGDFGLTKILPQDKEYYVVREKGESPIFWHAPESLSDSIYSRESDVWSFGVLLYELFTYSQRSCSPPTEYLRMMGPHNAQQTVCSLVEFLRAGKRLCTPASCPTEVYKLMLSCWSSLPSERPSFKDLELQVEQLQESLTNRSTP</sequence>
<dbReference type="SMART" id="SM00252">
    <property type="entry name" value="SH2"/>
    <property type="match status" value="1"/>
</dbReference>
<dbReference type="GO" id="GO:0012505">
    <property type="term" value="C:endomembrane system"/>
    <property type="evidence" value="ECO:0007669"/>
    <property type="project" value="UniProtKB-SubCell"/>
</dbReference>
<dbReference type="InterPro" id="IPR000719">
    <property type="entry name" value="Prot_kinase_dom"/>
</dbReference>
<feature type="domain" description="Protein kinase" evidence="25">
    <location>
        <begin position="532"/>
        <end position="801"/>
    </location>
</feature>
<dbReference type="FunCoup" id="A0A6I8R020">
    <property type="interactions" value="699"/>
</dbReference>
<evidence type="ECO:0000256" key="16">
    <source>
        <dbReference type="ARBA" id="ARBA00051245"/>
    </source>
</evidence>
<protein>
    <recommendedName>
        <fullName evidence="18 23">Tyrosine-protein kinase</fullName>
        <ecNumber evidence="18 23">2.7.10.2</ecNumber>
    </recommendedName>
</protein>
<dbReference type="Ensembl" id="ENSXETT00000084085">
    <property type="protein sequence ID" value="ENSXETP00000075215"/>
    <property type="gene ID" value="ENSXETG00000016438"/>
</dbReference>
<dbReference type="PROSITE" id="PS50011">
    <property type="entry name" value="PROTEIN_KINASE_DOM"/>
    <property type="match status" value="2"/>
</dbReference>
<dbReference type="PROSITE" id="PS50057">
    <property type="entry name" value="FERM_3"/>
    <property type="match status" value="1"/>
</dbReference>
<evidence type="ECO:0000313" key="27">
    <source>
        <dbReference type="Ensembl" id="ENSXETP00000075215"/>
    </source>
</evidence>
<dbReference type="GO" id="GO:0050863">
    <property type="term" value="P:regulation of T cell activation"/>
    <property type="evidence" value="ECO:0007669"/>
    <property type="project" value="UniProtKB-ARBA"/>
</dbReference>
<evidence type="ECO:0000259" key="25">
    <source>
        <dbReference type="PROSITE" id="PS50011"/>
    </source>
</evidence>
<dbReference type="InterPro" id="IPR051286">
    <property type="entry name" value="JAK"/>
</dbReference>
<dbReference type="InterPro" id="IPR041381">
    <property type="entry name" value="JAK1-3/TYK2_PHL_dom"/>
</dbReference>
<evidence type="ECO:0000256" key="10">
    <source>
        <dbReference type="ARBA" id="ARBA00022840"/>
    </source>
</evidence>
<dbReference type="CDD" id="cd14208">
    <property type="entry name" value="PTK_Jak3_rpt1"/>
    <property type="match status" value="1"/>
</dbReference>
<dbReference type="Gene3D" id="3.30.200.20">
    <property type="entry name" value="Phosphorylase Kinase, domain 1"/>
    <property type="match status" value="2"/>
</dbReference>
<evidence type="ECO:0000259" key="26">
    <source>
        <dbReference type="PROSITE" id="PS50057"/>
    </source>
</evidence>
<dbReference type="InterPro" id="IPR008266">
    <property type="entry name" value="Tyr_kinase_AS"/>
</dbReference>
<dbReference type="PROSITE" id="PS50001">
    <property type="entry name" value="SH2"/>
    <property type="match status" value="1"/>
</dbReference>
<reference evidence="27" key="2">
    <citation type="submission" date="2020-05" db="UniProtKB">
        <authorList>
            <consortium name="Ensembl"/>
        </authorList>
    </citation>
    <scope>IDENTIFICATION</scope>
</reference>
<dbReference type="FunFam" id="3.30.505.10:FF:000073">
    <property type="entry name" value="Tyrosine-protein kinase"/>
    <property type="match status" value="1"/>
</dbReference>
<dbReference type="Pfam" id="PF18379">
    <property type="entry name" value="FERM_F1"/>
    <property type="match status" value="1"/>
</dbReference>
<evidence type="ECO:0000256" key="19">
    <source>
        <dbReference type="PIRSR" id="PIRSR000636-1"/>
    </source>
</evidence>
<dbReference type="PROSITE" id="PS00107">
    <property type="entry name" value="PROTEIN_KINASE_ATP"/>
    <property type="match status" value="1"/>
</dbReference>
<keyword evidence="14" id="KW-0472">Membrane</keyword>
<dbReference type="PIRSF" id="PIRSF000636">
    <property type="entry name" value="TyrPK_Jak"/>
    <property type="match status" value="1"/>
</dbReference>
<dbReference type="InParanoid" id="A0A6I8R020"/>
<keyword evidence="9 18" id="KW-0418">Kinase</keyword>
<dbReference type="SMART" id="SM00219">
    <property type="entry name" value="TyrKc"/>
    <property type="match status" value="2"/>
</dbReference>
<dbReference type="Bgee" id="ENSXETG00000016438">
    <property type="expression patterns" value="Expressed in 2-cell stage embryo and 14 other cell types or tissues"/>
</dbReference>
<evidence type="ECO:0000256" key="4">
    <source>
        <dbReference type="ARBA" id="ARBA00022553"/>
    </source>
</evidence>
<dbReference type="FunFam" id="3.30.200.20:FF:000084">
    <property type="entry name" value="Tyrosine-protein kinase"/>
    <property type="match status" value="1"/>
</dbReference>
<evidence type="ECO:0000259" key="24">
    <source>
        <dbReference type="PROSITE" id="PS50001"/>
    </source>
</evidence>
<evidence type="ECO:0000256" key="5">
    <source>
        <dbReference type="ARBA" id="ARBA00022588"/>
    </source>
</evidence>
<keyword evidence="15 18" id="KW-0829">Tyrosine-protein kinase</keyword>
<evidence type="ECO:0000256" key="23">
    <source>
        <dbReference type="RuleBase" id="RU362096"/>
    </source>
</evidence>
<dbReference type="FunFam" id="1.10.510.10:FF:000114">
    <property type="entry name" value="Tyrosine-protein kinase JAK2"/>
    <property type="match status" value="1"/>
</dbReference>
<evidence type="ECO:0000256" key="18">
    <source>
        <dbReference type="PIRNR" id="PIRNR000636"/>
    </source>
</evidence>
<dbReference type="PROSITE" id="PS00109">
    <property type="entry name" value="PROTEIN_KINASE_TYR"/>
    <property type="match status" value="1"/>
</dbReference>
<dbReference type="PANTHER" id="PTHR45807">
    <property type="entry name" value="TYROSINE-PROTEIN KINASE HOPSCOTCH"/>
    <property type="match status" value="1"/>
</dbReference>
<dbReference type="InterPro" id="IPR000299">
    <property type="entry name" value="FERM_domain"/>
</dbReference>
<dbReference type="InterPro" id="IPR011993">
    <property type="entry name" value="PH-like_dom_sf"/>
</dbReference>
<dbReference type="GO" id="GO:0005737">
    <property type="term" value="C:cytoplasm"/>
    <property type="evidence" value="ECO:0007669"/>
    <property type="project" value="UniProtKB-SubCell"/>
</dbReference>
<dbReference type="CDD" id="cd10380">
    <property type="entry name" value="SH2_Jak3"/>
    <property type="match status" value="1"/>
</dbReference>
<dbReference type="EC" id="2.7.10.2" evidence="18 23"/>
<dbReference type="FunFam" id="3.30.200.20:FF:000135">
    <property type="entry name" value="Tyrosine-protein kinase"/>
    <property type="match status" value="1"/>
</dbReference>
<evidence type="ECO:0000256" key="3">
    <source>
        <dbReference type="ARBA" id="ARBA00022490"/>
    </source>
</evidence>
<keyword evidence="6 18" id="KW-0808">Transferase</keyword>
<dbReference type="GO" id="GO:0004715">
    <property type="term" value="F:non-membrane spanning protein tyrosine kinase activity"/>
    <property type="evidence" value="ECO:0007669"/>
    <property type="project" value="UniProtKB-UniRule"/>
</dbReference>
<feature type="binding site" evidence="20">
    <location>
        <begin position="839"/>
        <end position="847"/>
    </location>
    <ligand>
        <name>ATP</name>
        <dbReference type="ChEBI" id="CHEBI:30616"/>
    </ligand>
</feature>
<keyword evidence="10 18" id="KW-0067">ATP-binding</keyword>
<evidence type="ECO:0000256" key="20">
    <source>
        <dbReference type="PIRSR" id="PIRSR000636-2"/>
    </source>
</evidence>
<dbReference type="InterPro" id="IPR020635">
    <property type="entry name" value="Tyr_kinase_cat_dom"/>
</dbReference>
<feature type="binding site" evidence="20">
    <location>
        <position position="866"/>
    </location>
    <ligand>
        <name>ATP</name>
        <dbReference type="ChEBI" id="CHEBI:30616"/>
    </ligand>
</feature>
<dbReference type="GeneTree" id="ENSGT00940000155640"/>
<evidence type="ECO:0000256" key="8">
    <source>
        <dbReference type="ARBA" id="ARBA00022741"/>
    </source>
</evidence>
<evidence type="ECO:0000256" key="14">
    <source>
        <dbReference type="ARBA" id="ARBA00023136"/>
    </source>
</evidence>
<dbReference type="PRINTS" id="PR00109">
    <property type="entry name" value="TYRKINASE"/>
</dbReference>
<dbReference type="GO" id="GO:0002250">
    <property type="term" value="P:adaptive immune response"/>
    <property type="evidence" value="ECO:0007669"/>
    <property type="project" value="UniProtKB-KW"/>
</dbReference>
<evidence type="ECO:0000256" key="21">
    <source>
        <dbReference type="PROSITE-ProRule" id="PRU00191"/>
    </source>
</evidence>
<dbReference type="InterPro" id="IPR016251">
    <property type="entry name" value="Tyr_kinase_non-rcpt_Jak/Tyk2"/>
</dbReference>
<dbReference type="InterPro" id="IPR011009">
    <property type="entry name" value="Kinase-like_dom_sf"/>
</dbReference>
<dbReference type="GO" id="GO:0019221">
    <property type="term" value="P:cytokine-mediated signaling pathway"/>
    <property type="evidence" value="ECO:0007669"/>
    <property type="project" value="UniProtKB-ARBA"/>
</dbReference>
<evidence type="ECO:0000256" key="11">
    <source>
        <dbReference type="ARBA" id="ARBA00022859"/>
    </source>
</evidence>
<dbReference type="Xenbase" id="XB-GENE-5904698">
    <property type="gene designation" value="jak3"/>
</dbReference>
<keyword evidence="4" id="KW-0597">Phosphoprotein</keyword>
<comment type="subcellular location">
    <subcellularLocation>
        <location evidence="2">Cytoplasm</location>
    </subcellularLocation>
    <subcellularLocation>
        <location evidence="1">Endomembrane system</location>
        <topology evidence="1">Peripheral membrane protein</topology>
    </subcellularLocation>
</comment>
<proteinExistence type="inferred from homology"/>
<evidence type="ECO:0000256" key="17">
    <source>
        <dbReference type="ARBA" id="ARBA00063638"/>
    </source>
</evidence>
<dbReference type="GO" id="GO:0005856">
    <property type="term" value="C:cytoskeleton"/>
    <property type="evidence" value="ECO:0007669"/>
    <property type="project" value="UniProtKB-UniRule"/>
</dbReference>
<dbReference type="GO" id="GO:1903037">
    <property type="term" value="P:regulation of leukocyte cell-cell adhesion"/>
    <property type="evidence" value="ECO:0007669"/>
    <property type="project" value="UniProtKB-ARBA"/>
</dbReference>
<keyword evidence="7" id="KW-0677">Repeat</keyword>
<dbReference type="InterPro" id="IPR019748">
    <property type="entry name" value="FERM_central"/>
</dbReference>
<dbReference type="GO" id="GO:0016020">
    <property type="term" value="C:membrane"/>
    <property type="evidence" value="ECO:0007669"/>
    <property type="project" value="InterPro"/>
</dbReference>
<keyword evidence="3" id="KW-0963">Cytoplasm</keyword>
<feature type="binding site" evidence="22">
    <location>
        <position position="867"/>
    </location>
    <ligand>
        <name>ATP</name>
        <dbReference type="ChEBI" id="CHEBI:30616"/>
    </ligand>
</feature>
<comment type="similarity">
    <text evidence="18">Belongs to the protein kinase superfamily. Tyr protein kinase family. JAK subfamily.</text>
</comment>
<dbReference type="InterPro" id="IPR041046">
    <property type="entry name" value="FERM_F2"/>
</dbReference>
<evidence type="ECO:0000256" key="6">
    <source>
        <dbReference type="ARBA" id="ARBA00022679"/>
    </source>
</evidence>
<dbReference type="FunFam" id="1.10.510.10:FF:000110">
    <property type="entry name" value="Tyrosine-protein kinase"/>
    <property type="match status" value="1"/>
</dbReference>
<dbReference type="InterPro" id="IPR001245">
    <property type="entry name" value="Ser-Thr/Tyr_kinase_cat_dom"/>
</dbReference>
<evidence type="ECO:0000256" key="7">
    <source>
        <dbReference type="ARBA" id="ARBA00022737"/>
    </source>
</evidence>
<evidence type="ECO:0000256" key="12">
    <source>
        <dbReference type="ARBA" id="ARBA00022999"/>
    </source>
</evidence>
<dbReference type="Pfam" id="PF17887">
    <property type="entry name" value="Jak1_Phl"/>
    <property type="match status" value="1"/>
</dbReference>